<organism evidence="2 3">
    <name type="scientific">Dendrobium chrysotoxum</name>
    <name type="common">Orchid</name>
    <dbReference type="NCBI Taxonomy" id="161865"/>
    <lineage>
        <taxon>Eukaryota</taxon>
        <taxon>Viridiplantae</taxon>
        <taxon>Streptophyta</taxon>
        <taxon>Embryophyta</taxon>
        <taxon>Tracheophyta</taxon>
        <taxon>Spermatophyta</taxon>
        <taxon>Magnoliopsida</taxon>
        <taxon>Liliopsida</taxon>
        <taxon>Asparagales</taxon>
        <taxon>Orchidaceae</taxon>
        <taxon>Epidendroideae</taxon>
        <taxon>Malaxideae</taxon>
        <taxon>Dendrobiinae</taxon>
        <taxon>Dendrobium</taxon>
    </lineage>
</organism>
<dbReference type="Proteomes" id="UP000775213">
    <property type="component" value="Unassembled WGS sequence"/>
</dbReference>
<gene>
    <name evidence="2" type="ORF">IEQ34_021764</name>
</gene>
<keyword evidence="1" id="KW-0472">Membrane</keyword>
<keyword evidence="1" id="KW-0812">Transmembrane</keyword>
<evidence type="ECO:0000313" key="2">
    <source>
        <dbReference type="EMBL" id="KAH0451072.1"/>
    </source>
</evidence>
<dbReference type="EMBL" id="JAGFBR010000018">
    <property type="protein sequence ID" value="KAH0451072.1"/>
    <property type="molecule type" value="Genomic_DNA"/>
</dbReference>
<keyword evidence="1" id="KW-1133">Transmembrane helix</keyword>
<evidence type="ECO:0000256" key="1">
    <source>
        <dbReference type="SAM" id="Phobius"/>
    </source>
</evidence>
<evidence type="ECO:0000313" key="3">
    <source>
        <dbReference type="Proteomes" id="UP000775213"/>
    </source>
</evidence>
<reference evidence="2 3" key="1">
    <citation type="journal article" date="2021" name="Hortic Res">
        <title>Chromosome-scale assembly of the Dendrobium chrysotoxum genome enhances the understanding of orchid evolution.</title>
        <authorList>
            <person name="Zhang Y."/>
            <person name="Zhang G.Q."/>
            <person name="Zhang D."/>
            <person name="Liu X.D."/>
            <person name="Xu X.Y."/>
            <person name="Sun W.H."/>
            <person name="Yu X."/>
            <person name="Zhu X."/>
            <person name="Wang Z.W."/>
            <person name="Zhao X."/>
            <person name="Zhong W.Y."/>
            <person name="Chen H."/>
            <person name="Yin W.L."/>
            <person name="Huang T."/>
            <person name="Niu S.C."/>
            <person name="Liu Z.J."/>
        </authorList>
    </citation>
    <scope>NUCLEOTIDE SEQUENCE [LARGE SCALE GENOMIC DNA]</scope>
    <source>
        <strain evidence="2">Lindl</strain>
    </source>
</reference>
<comment type="caution">
    <text evidence="2">The sequence shown here is derived from an EMBL/GenBank/DDBJ whole genome shotgun (WGS) entry which is preliminary data.</text>
</comment>
<sequence>MGEFSVVAIHYRKIANYRWISPTVMINFLAVMKIIGCLLTAGINRSVGVIGDRSEGMIIGQSYGASSRIPAEAFGVLISASGSTVVTKVFLTWQTLNKQATLSYEYTDINLVMQYDCNHVTYDGHGNAI</sequence>
<keyword evidence="3" id="KW-1185">Reference proteome</keyword>
<protein>
    <submittedName>
        <fullName evidence="2">Uncharacterized protein</fullName>
    </submittedName>
</protein>
<dbReference type="AlphaFoldDB" id="A0AAV7G5P2"/>
<name>A0AAV7G5P2_DENCH</name>
<feature type="transmembrane region" description="Helical" evidence="1">
    <location>
        <begin position="20"/>
        <end position="43"/>
    </location>
</feature>
<accession>A0AAV7G5P2</accession>
<proteinExistence type="predicted"/>